<dbReference type="Gene3D" id="3.40.390.10">
    <property type="entry name" value="Collagenase (Catalytic Domain)"/>
    <property type="match status" value="1"/>
</dbReference>
<dbReference type="GO" id="GO:0004222">
    <property type="term" value="F:metalloendopeptidase activity"/>
    <property type="evidence" value="ECO:0007669"/>
    <property type="project" value="InterPro"/>
</dbReference>
<dbReference type="InterPro" id="IPR024079">
    <property type="entry name" value="MetalloPept_cat_dom_sf"/>
</dbReference>
<dbReference type="STRING" id="6186.A0A183KKP9"/>
<dbReference type="Proteomes" id="UP000279833">
    <property type="component" value="Unassembled WGS sequence"/>
</dbReference>
<dbReference type="WBParaSite" id="SCUD_0001561401-mRNA-1">
    <property type="protein sequence ID" value="SCUD_0001561401-mRNA-1"/>
    <property type="gene ID" value="SCUD_0001561401"/>
</dbReference>
<evidence type="ECO:0000259" key="2">
    <source>
        <dbReference type="Pfam" id="PF01431"/>
    </source>
</evidence>
<keyword evidence="4" id="KW-1185">Reference proteome</keyword>
<dbReference type="InterPro" id="IPR018497">
    <property type="entry name" value="Peptidase_M13_C"/>
</dbReference>
<protein>
    <submittedName>
        <fullName evidence="5">Peptidase_M13 domain-containing protein</fullName>
    </submittedName>
</protein>
<dbReference type="SUPFAM" id="SSF55486">
    <property type="entry name" value="Metalloproteases ('zincins'), catalytic domain"/>
    <property type="match status" value="1"/>
</dbReference>
<sequence length="96" mass="11086">MVVGHEITHAFDQHGAKFDAKGNMRDWWSAETLSAFEKNSQCMIDQYSNYSILNTSLIFHVKYLSPNISHSSDNHRLLIALSKFPKKRTDDLEFIP</sequence>
<evidence type="ECO:0000313" key="4">
    <source>
        <dbReference type="Proteomes" id="UP000279833"/>
    </source>
</evidence>
<accession>A0A183KKP9</accession>
<dbReference type="AlphaFoldDB" id="A0A183KKP9"/>
<evidence type="ECO:0000313" key="3">
    <source>
        <dbReference type="EMBL" id="VDP59685.1"/>
    </source>
</evidence>
<reference evidence="3 4" key="2">
    <citation type="submission" date="2018-11" db="EMBL/GenBank/DDBJ databases">
        <authorList>
            <consortium name="Pathogen Informatics"/>
        </authorList>
    </citation>
    <scope>NUCLEOTIDE SEQUENCE [LARGE SCALE GENOMIC DNA]</scope>
    <source>
        <strain evidence="3">Dakar</strain>
        <strain evidence="4">Dakar, Senegal</strain>
    </source>
</reference>
<organism evidence="5">
    <name type="scientific">Schistosoma curassoni</name>
    <dbReference type="NCBI Taxonomy" id="6186"/>
    <lineage>
        <taxon>Eukaryota</taxon>
        <taxon>Metazoa</taxon>
        <taxon>Spiralia</taxon>
        <taxon>Lophotrochozoa</taxon>
        <taxon>Platyhelminthes</taxon>
        <taxon>Trematoda</taxon>
        <taxon>Digenea</taxon>
        <taxon>Strigeidida</taxon>
        <taxon>Schistosomatoidea</taxon>
        <taxon>Schistosomatidae</taxon>
        <taxon>Schistosoma</taxon>
    </lineage>
</organism>
<dbReference type="PANTHER" id="PTHR11733:SF167">
    <property type="entry name" value="FI17812P1-RELATED"/>
    <property type="match status" value="1"/>
</dbReference>
<comment type="similarity">
    <text evidence="1">Belongs to the peptidase M13 family.</text>
</comment>
<feature type="domain" description="Peptidase M13 C-terminal" evidence="2">
    <location>
        <begin position="2"/>
        <end position="85"/>
    </location>
</feature>
<dbReference type="GO" id="GO:0005886">
    <property type="term" value="C:plasma membrane"/>
    <property type="evidence" value="ECO:0007669"/>
    <property type="project" value="TreeGrafter"/>
</dbReference>
<proteinExistence type="inferred from homology"/>
<gene>
    <name evidence="3" type="ORF">SCUD_LOCUS15611</name>
</gene>
<dbReference type="InterPro" id="IPR000718">
    <property type="entry name" value="Peptidase_M13"/>
</dbReference>
<dbReference type="GO" id="GO:0016485">
    <property type="term" value="P:protein processing"/>
    <property type="evidence" value="ECO:0007669"/>
    <property type="project" value="TreeGrafter"/>
</dbReference>
<dbReference type="PANTHER" id="PTHR11733">
    <property type="entry name" value="ZINC METALLOPROTEASE FAMILY M13 NEPRILYSIN-RELATED"/>
    <property type="match status" value="1"/>
</dbReference>
<reference evidence="5" key="1">
    <citation type="submission" date="2016-06" db="UniProtKB">
        <authorList>
            <consortium name="WormBaseParasite"/>
        </authorList>
    </citation>
    <scope>IDENTIFICATION</scope>
</reference>
<evidence type="ECO:0000313" key="5">
    <source>
        <dbReference type="WBParaSite" id="SCUD_0001561401-mRNA-1"/>
    </source>
</evidence>
<evidence type="ECO:0000256" key="1">
    <source>
        <dbReference type="ARBA" id="ARBA00007357"/>
    </source>
</evidence>
<dbReference type="EMBL" id="UZAK01037782">
    <property type="protein sequence ID" value="VDP59685.1"/>
    <property type="molecule type" value="Genomic_DNA"/>
</dbReference>
<name>A0A183KKP9_9TREM</name>
<dbReference type="PROSITE" id="PS51885">
    <property type="entry name" value="NEPRILYSIN"/>
    <property type="match status" value="1"/>
</dbReference>
<dbReference type="Pfam" id="PF01431">
    <property type="entry name" value="Peptidase_M13"/>
    <property type="match status" value="1"/>
</dbReference>